<evidence type="ECO:0000313" key="1">
    <source>
        <dbReference type="EMBL" id="SQC92287.1"/>
    </source>
</evidence>
<name>A0A2X3J0B5_9ENTR</name>
<dbReference type="EMBL" id="UAVU01000009">
    <property type="protein sequence ID" value="SQC92287.1"/>
    <property type="molecule type" value="Genomic_DNA"/>
</dbReference>
<gene>
    <name evidence="1" type="primary">dsbG_2</name>
    <name evidence="1" type="ORF">NCTC12120_05481</name>
</gene>
<evidence type="ECO:0000313" key="2">
    <source>
        <dbReference type="Proteomes" id="UP000251197"/>
    </source>
</evidence>
<sequence length="72" mass="7780">MIDTEGKNLSDAEVEKFVYAPMAKEMWQNLEKHRWIAAGGCKSAAHSLRVCRSVLPVLHAVLGTGSALAEVG</sequence>
<proteinExistence type="predicted"/>
<dbReference type="Proteomes" id="UP000251197">
    <property type="component" value="Unassembled WGS sequence"/>
</dbReference>
<dbReference type="AlphaFoldDB" id="A0A2X3J0B5"/>
<reference evidence="1 2" key="1">
    <citation type="submission" date="2018-06" db="EMBL/GenBank/DDBJ databases">
        <authorList>
            <consortium name="Pathogen Informatics"/>
            <person name="Doyle S."/>
        </authorList>
    </citation>
    <scope>NUCLEOTIDE SEQUENCE [LARGE SCALE GENOMIC DNA]</scope>
    <source>
        <strain evidence="1 2">NCTC12120</strain>
    </source>
</reference>
<organism evidence="1 2">
    <name type="scientific">Cedecea neteri</name>
    <dbReference type="NCBI Taxonomy" id="158822"/>
    <lineage>
        <taxon>Bacteria</taxon>
        <taxon>Pseudomonadati</taxon>
        <taxon>Pseudomonadota</taxon>
        <taxon>Gammaproteobacteria</taxon>
        <taxon>Enterobacterales</taxon>
        <taxon>Enterobacteriaceae</taxon>
        <taxon>Cedecea</taxon>
    </lineage>
</organism>
<protein>
    <submittedName>
        <fullName evidence="1">Thiol:disulfide interchange protein DsbG</fullName>
    </submittedName>
</protein>
<accession>A0A2X3J0B5</accession>